<accession>A0A139X0A1</accession>
<dbReference type="Pfam" id="PF13499">
    <property type="entry name" value="EF-hand_7"/>
    <property type="match status" value="2"/>
</dbReference>
<comment type="caution">
    <text evidence="7">The sequence shown here is derived from an EMBL/GenBank/DDBJ whole genome shotgun (WGS) entry which is preliminary data.</text>
</comment>
<dbReference type="STRING" id="128403.WA1_37920"/>
<feature type="domain" description="EF-hand" evidence="6">
    <location>
        <begin position="133"/>
        <end position="168"/>
    </location>
</feature>
<dbReference type="Gene3D" id="1.10.238.10">
    <property type="entry name" value="EF-hand"/>
    <property type="match status" value="1"/>
</dbReference>
<dbReference type="PROSITE" id="PS50222">
    <property type="entry name" value="EF_HAND_2"/>
    <property type="match status" value="3"/>
</dbReference>
<reference evidence="7 8" key="1">
    <citation type="journal article" date="2013" name="Genome Biol. Evol.">
        <title>Genomes of Stigonematalean cyanobacteria (subsection V) and the evolution of oxygenic photosynthesis from prokaryotes to plastids.</title>
        <authorList>
            <person name="Dagan T."/>
            <person name="Roettger M."/>
            <person name="Stucken K."/>
            <person name="Landan G."/>
            <person name="Koch R."/>
            <person name="Major P."/>
            <person name="Gould S.B."/>
            <person name="Goremykin V.V."/>
            <person name="Rippka R."/>
            <person name="Tandeau de Marsac N."/>
            <person name="Gugger M."/>
            <person name="Lockhart P.J."/>
            <person name="Allen J.F."/>
            <person name="Brune I."/>
            <person name="Maus I."/>
            <person name="Puhler A."/>
            <person name="Martin W.F."/>
        </authorList>
    </citation>
    <scope>NUCLEOTIDE SEQUENCE [LARGE SCALE GENOMIC DNA]</scope>
    <source>
        <strain evidence="7 8">PCC 7110</strain>
    </source>
</reference>
<proteinExistence type="inferred from homology"/>
<evidence type="ECO:0000313" key="7">
    <source>
        <dbReference type="EMBL" id="KYC38131.1"/>
    </source>
</evidence>
<keyword evidence="2" id="KW-0519">Myristate</keyword>
<keyword evidence="8" id="KW-1185">Reference proteome</keyword>
<dbReference type="PANTHER" id="PTHR23055:SF178">
    <property type="entry name" value="NEUROCALCIN HOMOLOG"/>
    <property type="match status" value="1"/>
</dbReference>
<dbReference type="Proteomes" id="UP000076925">
    <property type="component" value="Unassembled WGS sequence"/>
</dbReference>
<feature type="domain" description="EF-hand" evidence="6">
    <location>
        <begin position="56"/>
        <end position="91"/>
    </location>
</feature>
<evidence type="ECO:0000256" key="4">
    <source>
        <dbReference type="ARBA" id="ARBA00022737"/>
    </source>
</evidence>
<dbReference type="PROSITE" id="PS00018">
    <property type="entry name" value="EF_HAND_1"/>
    <property type="match status" value="3"/>
</dbReference>
<evidence type="ECO:0000313" key="8">
    <source>
        <dbReference type="Proteomes" id="UP000076925"/>
    </source>
</evidence>
<comment type="similarity">
    <text evidence="1">Belongs to the recoverin family.</text>
</comment>
<dbReference type="SUPFAM" id="SSF47473">
    <property type="entry name" value="EF-hand"/>
    <property type="match status" value="1"/>
</dbReference>
<dbReference type="GO" id="GO:0005509">
    <property type="term" value="F:calcium ion binding"/>
    <property type="evidence" value="ECO:0007669"/>
    <property type="project" value="InterPro"/>
</dbReference>
<feature type="domain" description="EF-hand" evidence="6">
    <location>
        <begin position="5"/>
        <end position="40"/>
    </location>
</feature>
<evidence type="ECO:0000256" key="5">
    <source>
        <dbReference type="ARBA" id="ARBA00023288"/>
    </source>
</evidence>
<dbReference type="PANTHER" id="PTHR23055">
    <property type="entry name" value="CALCIUM BINDING PROTEINS"/>
    <property type="match status" value="1"/>
</dbReference>
<dbReference type="AlphaFoldDB" id="A0A139X0A1"/>
<protein>
    <recommendedName>
        <fullName evidence="6">EF-hand domain-containing protein</fullName>
    </recommendedName>
</protein>
<evidence type="ECO:0000256" key="3">
    <source>
        <dbReference type="ARBA" id="ARBA00022723"/>
    </source>
</evidence>
<dbReference type="InterPro" id="IPR028846">
    <property type="entry name" value="Recoverin"/>
</dbReference>
<dbReference type="EMBL" id="ANNX02000042">
    <property type="protein sequence ID" value="KYC38131.1"/>
    <property type="molecule type" value="Genomic_DNA"/>
</dbReference>
<keyword evidence="4" id="KW-0677">Repeat</keyword>
<name>A0A139X0A1_9CYAN</name>
<dbReference type="InterPro" id="IPR011992">
    <property type="entry name" value="EF-hand-dom_pair"/>
</dbReference>
<keyword evidence="3" id="KW-0479">Metal-binding</keyword>
<dbReference type="OrthoDB" id="451568at2"/>
<dbReference type="InterPro" id="IPR002048">
    <property type="entry name" value="EF_hand_dom"/>
</dbReference>
<organism evidence="7 8">
    <name type="scientific">Scytonema hofmannii PCC 7110</name>
    <dbReference type="NCBI Taxonomy" id="128403"/>
    <lineage>
        <taxon>Bacteria</taxon>
        <taxon>Bacillati</taxon>
        <taxon>Cyanobacteriota</taxon>
        <taxon>Cyanophyceae</taxon>
        <taxon>Nostocales</taxon>
        <taxon>Scytonemataceae</taxon>
        <taxon>Scytonema</taxon>
    </lineage>
</organism>
<evidence type="ECO:0000259" key="6">
    <source>
        <dbReference type="PROSITE" id="PS50222"/>
    </source>
</evidence>
<evidence type="ECO:0000256" key="2">
    <source>
        <dbReference type="ARBA" id="ARBA00022707"/>
    </source>
</evidence>
<dbReference type="InterPro" id="IPR018247">
    <property type="entry name" value="EF_Hand_1_Ca_BS"/>
</dbReference>
<sequence>MVSELLKKKLTVLFRGLDVDKNGFVEREDFARIASNFARIRGWETGSSDYENLHNQVISMWEDYWIDADLNKDNKVSLDEFIESYSKQYVVDNDSSAAAWQEPMATLFEVIDINGDKKIALEEYKQLLTAFGFNASGYEEIFQHLDTNGDGYISKQEYLQLIKEYCGENPEATGNLFYGYY</sequence>
<dbReference type="RefSeq" id="WP_017747966.1">
    <property type="nucleotide sequence ID" value="NZ_KQ976354.1"/>
</dbReference>
<keyword evidence="5" id="KW-0449">Lipoprotein</keyword>
<dbReference type="SMART" id="SM00054">
    <property type="entry name" value="EFh"/>
    <property type="match status" value="4"/>
</dbReference>
<evidence type="ECO:0000256" key="1">
    <source>
        <dbReference type="ARBA" id="ARBA00006049"/>
    </source>
</evidence>
<gene>
    <name evidence="7" type="ORF">WA1_37920</name>
</gene>